<dbReference type="PROSITE" id="PS51257">
    <property type="entry name" value="PROKAR_LIPOPROTEIN"/>
    <property type="match status" value="1"/>
</dbReference>
<dbReference type="RefSeq" id="WP_249302826.1">
    <property type="nucleotide sequence ID" value="NZ_JACRSW010000009.1"/>
</dbReference>
<keyword evidence="7" id="KW-1185">Reference proteome</keyword>
<name>A0ABR7MS11_9FIRM</name>
<dbReference type="Proteomes" id="UP000637513">
    <property type="component" value="Unassembled WGS sequence"/>
</dbReference>
<protein>
    <submittedName>
        <fullName evidence="6">Extracellular solute-binding protein</fullName>
    </submittedName>
</protein>
<evidence type="ECO:0000313" key="7">
    <source>
        <dbReference type="Proteomes" id="UP000637513"/>
    </source>
</evidence>
<dbReference type="Gene3D" id="3.40.190.10">
    <property type="entry name" value="Periplasmic binding protein-like II"/>
    <property type="match status" value="2"/>
</dbReference>
<comment type="subcellular location">
    <subcellularLocation>
        <location evidence="1">Periplasm</location>
    </subcellularLocation>
</comment>
<evidence type="ECO:0000256" key="5">
    <source>
        <dbReference type="SAM" id="SignalP"/>
    </source>
</evidence>
<feature type="signal peptide" evidence="5">
    <location>
        <begin position="1"/>
        <end position="21"/>
    </location>
</feature>
<evidence type="ECO:0000256" key="2">
    <source>
        <dbReference type="ARBA" id="ARBA00022448"/>
    </source>
</evidence>
<keyword evidence="2" id="KW-0813">Transport</keyword>
<sequence>MRMKKLLALAMSAVMVLGSLTGCGSSKSSSSGKADSINILVWEGTWSEDAFKDFTKKTGIKVNVSYIDNTDTIISKLVEGNANYDVIDLESAYVKTFVDNDLLAKLDNKSLTNKKNIADGIPAATGDEKMEYTCPDMAPGYTGIVYNKETCPIKITKFSDLADPKLKGQVAMVNSTISLYGAALEALGYKASSKKESEVKEANELLKRIKTNVKAFVGESAVSQLENGECSVALCWDYITLCNDSKDNWDKFAVADIDSDYEMFCQYWSVPASSEKKSAAEKFINYMLEPDALAKCYKENGGAPLLKADVIKSYLPDGYYDNPAIAEYEKLEKKSWCVAVDDDLISLMDTYYTELMGED</sequence>
<proteinExistence type="predicted"/>
<comment type="caution">
    <text evidence="6">The sequence shown here is derived from an EMBL/GenBank/DDBJ whole genome shotgun (WGS) entry which is preliminary data.</text>
</comment>
<dbReference type="PANTHER" id="PTHR30222:SF17">
    <property type="entry name" value="SPERMIDINE_PUTRESCINE-BINDING PERIPLASMIC PROTEIN"/>
    <property type="match status" value="1"/>
</dbReference>
<reference evidence="6 7" key="1">
    <citation type="submission" date="2020-08" db="EMBL/GenBank/DDBJ databases">
        <title>Genome public.</title>
        <authorList>
            <person name="Liu C."/>
            <person name="Sun Q."/>
        </authorList>
    </citation>
    <scope>NUCLEOTIDE SEQUENCE [LARGE SCALE GENOMIC DNA]</scope>
    <source>
        <strain evidence="6 7">BX3</strain>
    </source>
</reference>
<dbReference type="SUPFAM" id="SSF53850">
    <property type="entry name" value="Periplasmic binding protein-like II"/>
    <property type="match status" value="1"/>
</dbReference>
<feature type="chain" id="PRO_5045872321" evidence="5">
    <location>
        <begin position="22"/>
        <end position="359"/>
    </location>
</feature>
<dbReference type="Pfam" id="PF13416">
    <property type="entry name" value="SBP_bac_8"/>
    <property type="match status" value="1"/>
</dbReference>
<dbReference type="PRINTS" id="PR00909">
    <property type="entry name" value="SPERMDNBNDNG"/>
</dbReference>
<dbReference type="InterPro" id="IPR001188">
    <property type="entry name" value="Sperm_putr-bd"/>
</dbReference>
<evidence type="ECO:0000313" key="6">
    <source>
        <dbReference type="EMBL" id="MBC8556581.1"/>
    </source>
</evidence>
<accession>A0ABR7MS11</accession>
<gene>
    <name evidence="6" type="ORF">H8700_02500</name>
</gene>
<evidence type="ECO:0000256" key="4">
    <source>
        <dbReference type="ARBA" id="ARBA00022764"/>
    </source>
</evidence>
<keyword evidence="4" id="KW-0574">Periplasm</keyword>
<organism evidence="6 7">
    <name type="scientific">Jutongia hominis</name>
    <dbReference type="NCBI Taxonomy" id="2763664"/>
    <lineage>
        <taxon>Bacteria</taxon>
        <taxon>Bacillati</taxon>
        <taxon>Bacillota</taxon>
        <taxon>Clostridia</taxon>
        <taxon>Lachnospirales</taxon>
        <taxon>Lachnospiraceae</taxon>
        <taxon>Jutongia</taxon>
    </lineage>
</organism>
<dbReference type="EMBL" id="JACRSW010000009">
    <property type="protein sequence ID" value="MBC8556581.1"/>
    <property type="molecule type" value="Genomic_DNA"/>
</dbReference>
<evidence type="ECO:0000256" key="1">
    <source>
        <dbReference type="ARBA" id="ARBA00004418"/>
    </source>
</evidence>
<evidence type="ECO:0000256" key="3">
    <source>
        <dbReference type="ARBA" id="ARBA00022729"/>
    </source>
</evidence>
<dbReference type="PANTHER" id="PTHR30222">
    <property type="entry name" value="SPERMIDINE/PUTRESCINE-BINDING PERIPLASMIC PROTEIN"/>
    <property type="match status" value="1"/>
</dbReference>
<keyword evidence="3 5" id="KW-0732">Signal</keyword>
<dbReference type="InterPro" id="IPR006059">
    <property type="entry name" value="SBP"/>
</dbReference>